<dbReference type="Proteomes" id="UP000594263">
    <property type="component" value="Unplaced"/>
</dbReference>
<feature type="domain" description="Alpha/beta hydrolase fold-3" evidence="2">
    <location>
        <begin position="108"/>
        <end position="328"/>
    </location>
</feature>
<dbReference type="SUPFAM" id="SSF53474">
    <property type="entry name" value="alpha/beta-Hydrolases"/>
    <property type="match status" value="1"/>
</dbReference>
<dbReference type="InterPro" id="IPR050466">
    <property type="entry name" value="Carboxylest/Gibb_receptor"/>
</dbReference>
<dbReference type="PANTHER" id="PTHR23024">
    <property type="entry name" value="ARYLACETAMIDE DEACETYLASE"/>
    <property type="match status" value="1"/>
</dbReference>
<dbReference type="InterPro" id="IPR029058">
    <property type="entry name" value="AB_hydrolase_fold"/>
</dbReference>
<name>A0A7N0TPQ7_KALFE</name>
<reference evidence="3" key="1">
    <citation type="submission" date="2021-01" db="UniProtKB">
        <authorList>
            <consortium name="EnsemblPlants"/>
        </authorList>
    </citation>
    <scope>IDENTIFICATION</scope>
</reference>
<sequence>MESDSKPSEAQLLHDFVCFKVFADGHSSDTESSRDDEGEDIVFTAPSYFQIRKDGRVERFRGNETIPPGTDDRTGVRSKDVVISPDNKVGARLYIPKEADFGEKLPLLVHFHGGGFCLFSAWHPWYYLYLSRLASQAKVVIVSVDYRLVPEHPLPAAYDDCWAAIKWAAAHSTGDGPEPWLNEFADYGNVFFAGESAGGNIAHQMALRAGTNPLPGIKLKGVIIDVPFFFGAESIGKESGLPETEREKGEKIWLKAIPDLKTLDHPWINPLADLEKMSKMGCKRVLVHVAEVDSLRDRGVAYYEALRGCGWSGRAELFESRGVGHAFQLFNPKCQQVEELLKKYVEFINEGVRDA</sequence>
<dbReference type="Pfam" id="PF07859">
    <property type="entry name" value="Abhydrolase_3"/>
    <property type="match status" value="1"/>
</dbReference>
<evidence type="ECO:0000313" key="3">
    <source>
        <dbReference type="EnsemblPlants" id="Kaladp0040s0734.1.v1.1"/>
    </source>
</evidence>
<keyword evidence="4" id="KW-1185">Reference proteome</keyword>
<protein>
    <recommendedName>
        <fullName evidence="2">Alpha/beta hydrolase fold-3 domain-containing protein</fullName>
    </recommendedName>
</protein>
<evidence type="ECO:0000259" key="2">
    <source>
        <dbReference type="Pfam" id="PF07859"/>
    </source>
</evidence>
<evidence type="ECO:0000313" key="4">
    <source>
        <dbReference type="Proteomes" id="UP000594263"/>
    </source>
</evidence>
<dbReference type="PANTHER" id="PTHR23024:SF589">
    <property type="entry name" value="CARBOXYLESTERASE 17-RELATED"/>
    <property type="match status" value="1"/>
</dbReference>
<accession>A0A7N0TPQ7</accession>
<dbReference type="AlphaFoldDB" id="A0A7N0TPQ7"/>
<dbReference type="Gene3D" id="3.40.50.1820">
    <property type="entry name" value="alpha/beta hydrolase"/>
    <property type="match status" value="1"/>
</dbReference>
<evidence type="ECO:0000256" key="1">
    <source>
        <dbReference type="ARBA" id="ARBA00010515"/>
    </source>
</evidence>
<proteinExistence type="inferred from homology"/>
<dbReference type="GO" id="GO:0016787">
    <property type="term" value="F:hydrolase activity"/>
    <property type="evidence" value="ECO:0007669"/>
    <property type="project" value="InterPro"/>
</dbReference>
<organism evidence="3 4">
    <name type="scientific">Kalanchoe fedtschenkoi</name>
    <name type="common">Lavender scallops</name>
    <name type="synonym">South American air plant</name>
    <dbReference type="NCBI Taxonomy" id="63787"/>
    <lineage>
        <taxon>Eukaryota</taxon>
        <taxon>Viridiplantae</taxon>
        <taxon>Streptophyta</taxon>
        <taxon>Embryophyta</taxon>
        <taxon>Tracheophyta</taxon>
        <taxon>Spermatophyta</taxon>
        <taxon>Magnoliopsida</taxon>
        <taxon>eudicotyledons</taxon>
        <taxon>Gunneridae</taxon>
        <taxon>Pentapetalae</taxon>
        <taxon>Saxifragales</taxon>
        <taxon>Crassulaceae</taxon>
        <taxon>Kalanchoe</taxon>
    </lineage>
</organism>
<comment type="similarity">
    <text evidence="1">Belongs to the 'GDXG' lipolytic enzyme family.</text>
</comment>
<dbReference type="EnsemblPlants" id="Kaladp0040s0734.1.v1.1">
    <property type="protein sequence ID" value="Kaladp0040s0734.1.v1.1"/>
    <property type="gene ID" value="Kaladp0040s0734.v1.1"/>
</dbReference>
<dbReference type="InterPro" id="IPR013094">
    <property type="entry name" value="AB_hydrolase_3"/>
</dbReference>
<dbReference type="Gramene" id="Kaladp0040s0734.1.v1.1">
    <property type="protein sequence ID" value="Kaladp0040s0734.1.v1.1"/>
    <property type="gene ID" value="Kaladp0040s0734.v1.1"/>
</dbReference>